<sequence length="163" mass="17941">MDEIDGEDAAVAGTNPSAANQSAAAGEGAAAAEPPADAKADAAVTIAERDDEIKMPMIMIFDSLMGASRARIVATLRDYLTVEYKAKRGETRKFCKDTMRGVSPRVPQQTNYSDCGIFVLQYTKSFFESPLKSFRLPIKGLEDWFSQEIMFTKRKEIAQLFAN</sequence>
<feature type="compositionally biased region" description="Low complexity" evidence="6">
    <location>
        <begin position="17"/>
        <end position="37"/>
    </location>
</feature>
<keyword evidence="3" id="KW-0645">Protease</keyword>
<dbReference type="InterPro" id="IPR051947">
    <property type="entry name" value="Sentrin-specific_protease"/>
</dbReference>
<dbReference type="AlphaFoldDB" id="A0A7R8WSG9"/>
<dbReference type="EMBL" id="OB678536">
    <property type="protein sequence ID" value="CAD7236359.1"/>
    <property type="molecule type" value="Genomic_DNA"/>
</dbReference>
<dbReference type="SUPFAM" id="SSF54001">
    <property type="entry name" value="Cysteine proteinases"/>
    <property type="match status" value="1"/>
</dbReference>
<dbReference type="OrthoDB" id="6346036at2759"/>
<dbReference type="GO" id="GO:0005737">
    <property type="term" value="C:cytoplasm"/>
    <property type="evidence" value="ECO:0007669"/>
    <property type="project" value="TreeGrafter"/>
</dbReference>
<evidence type="ECO:0000256" key="2">
    <source>
        <dbReference type="ARBA" id="ARBA00022553"/>
    </source>
</evidence>
<gene>
    <name evidence="7" type="ORF">CTOB1V02_LOCUS14174</name>
</gene>
<proteinExistence type="inferred from homology"/>
<keyword evidence="4" id="KW-0833">Ubl conjugation pathway</keyword>
<dbReference type="Pfam" id="PF02902">
    <property type="entry name" value="Peptidase_C48"/>
    <property type="match status" value="1"/>
</dbReference>
<evidence type="ECO:0000313" key="7">
    <source>
        <dbReference type="EMBL" id="CAD7236359.1"/>
    </source>
</evidence>
<dbReference type="GO" id="GO:0005634">
    <property type="term" value="C:nucleus"/>
    <property type="evidence" value="ECO:0007669"/>
    <property type="project" value="TreeGrafter"/>
</dbReference>
<keyword evidence="2" id="KW-0597">Phosphoprotein</keyword>
<dbReference type="InterPro" id="IPR003653">
    <property type="entry name" value="Peptidase_C48_C"/>
</dbReference>
<keyword evidence="5" id="KW-0378">Hydrolase</keyword>
<evidence type="ECO:0000256" key="5">
    <source>
        <dbReference type="ARBA" id="ARBA00022801"/>
    </source>
</evidence>
<dbReference type="PANTHER" id="PTHR46896:SF3">
    <property type="entry name" value="FI06413P-RELATED"/>
    <property type="match status" value="1"/>
</dbReference>
<dbReference type="GO" id="GO:0070139">
    <property type="term" value="F:SUMO-specific endopeptidase activity"/>
    <property type="evidence" value="ECO:0007669"/>
    <property type="project" value="TreeGrafter"/>
</dbReference>
<comment type="similarity">
    <text evidence="1">Belongs to the peptidase C48 family.</text>
</comment>
<dbReference type="GO" id="GO:0016926">
    <property type="term" value="P:protein desumoylation"/>
    <property type="evidence" value="ECO:0007669"/>
    <property type="project" value="TreeGrafter"/>
</dbReference>
<dbReference type="GO" id="GO:0006508">
    <property type="term" value="P:proteolysis"/>
    <property type="evidence" value="ECO:0007669"/>
    <property type="project" value="UniProtKB-KW"/>
</dbReference>
<dbReference type="PANTHER" id="PTHR46896">
    <property type="entry name" value="SENTRIN-SPECIFIC PROTEASE"/>
    <property type="match status" value="1"/>
</dbReference>
<feature type="non-terminal residue" evidence="7">
    <location>
        <position position="163"/>
    </location>
</feature>
<feature type="region of interest" description="Disordered" evidence="6">
    <location>
        <begin position="1"/>
        <end position="37"/>
    </location>
</feature>
<dbReference type="InterPro" id="IPR038765">
    <property type="entry name" value="Papain-like_cys_pep_sf"/>
</dbReference>
<organism evidence="7">
    <name type="scientific">Cyprideis torosa</name>
    <dbReference type="NCBI Taxonomy" id="163714"/>
    <lineage>
        <taxon>Eukaryota</taxon>
        <taxon>Metazoa</taxon>
        <taxon>Ecdysozoa</taxon>
        <taxon>Arthropoda</taxon>
        <taxon>Crustacea</taxon>
        <taxon>Oligostraca</taxon>
        <taxon>Ostracoda</taxon>
        <taxon>Podocopa</taxon>
        <taxon>Podocopida</taxon>
        <taxon>Cytherocopina</taxon>
        <taxon>Cytheroidea</taxon>
        <taxon>Cytherideidae</taxon>
        <taxon>Cyprideis</taxon>
    </lineage>
</organism>
<reference evidence="7" key="1">
    <citation type="submission" date="2020-11" db="EMBL/GenBank/DDBJ databases">
        <authorList>
            <person name="Tran Van P."/>
        </authorList>
    </citation>
    <scope>NUCLEOTIDE SEQUENCE</scope>
</reference>
<dbReference type="Gene3D" id="1.10.418.20">
    <property type="match status" value="1"/>
</dbReference>
<name>A0A7R8WSG9_9CRUS</name>
<evidence type="ECO:0000256" key="1">
    <source>
        <dbReference type="ARBA" id="ARBA00005234"/>
    </source>
</evidence>
<evidence type="ECO:0000256" key="3">
    <source>
        <dbReference type="ARBA" id="ARBA00022670"/>
    </source>
</evidence>
<evidence type="ECO:0000256" key="6">
    <source>
        <dbReference type="SAM" id="MobiDB-lite"/>
    </source>
</evidence>
<dbReference type="Gene3D" id="3.30.310.130">
    <property type="entry name" value="Ubiquitin-related"/>
    <property type="match status" value="1"/>
</dbReference>
<accession>A0A7R8WSG9</accession>
<protein>
    <submittedName>
        <fullName evidence="7">Uncharacterized protein</fullName>
    </submittedName>
</protein>
<evidence type="ECO:0000256" key="4">
    <source>
        <dbReference type="ARBA" id="ARBA00022786"/>
    </source>
</evidence>
<dbReference type="PROSITE" id="PS50600">
    <property type="entry name" value="ULP_PROTEASE"/>
    <property type="match status" value="1"/>
</dbReference>